<dbReference type="AlphaFoldDB" id="A0A7K1UF58"/>
<dbReference type="Pfam" id="PF00665">
    <property type="entry name" value="rve"/>
    <property type="match status" value="1"/>
</dbReference>
<evidence type="ECO:0000259" key="1">
    <source>
        <dbReference type="PROSITE" id="PS50994"/>
    </source>
</evidence>
<dbReference type="SUPFAM" id="SSF53098">
    <property type="entry name" value="Ribonuclease H-like"/>
    <property type="match status" value="1"/>
</dbReference>
<dbReference type="EMBL" id="WRPM01000011">
    <property type="protein sequence ID" value="MVT25107.1"/>
    <property type="molecule type" value="Genomic_DNA"/>
</dbReference>
<dbReference type="PANTHER" id="PTHR46889">
    <property type="entry name" value="TRANSPOSASE INSF FOR INSERTION SEQUENCE IS3B-RELATED"/>
    <property type="match status" value="1"/>
</dbReference>
<dbReference type="GO" id="GO:0015074">
    <property type="term" value="P:DNA integration"/>
    <property type="evidence" value="ECO:0007669"/>
    <property type="project" value="InterPro"/>
</dbReference>
<feature type="domain" description="Integrase catalytic" evidence="1">
    <location>
        <begin position="19"/>
        <end position="184"/>
    </location>
</feature>
<dbReference type="Gene3D" id="3.30.420.10">
    <property type="entry name" value="Ribonuclease H-like superfamily/Ribonuclease H"/>
    <property type="match status" value="1"/>
</dbReference>
<dbReference type="GO" id="GO:0003676">
    <property type="term" value="F:nucleic acid binding"/>
    <property type="evidence" value="ECO:0007669"/>
    <property type="project" value="InterPro"/>
</dbReference>
<evidence type="ECO:0000313" key="3">
    <source>
        <dbReference type="Proteomes" id="UP000460157"/>
    </source>
</evidence>
<name>A0A7K1UF58_9MICC</name>
<sequence>MEAKRLRGVVIADALVSRKFSRPHPHEGWVTDITQHRTRESWLYCAAVLDIYSRRLVGWSIDSKQDAALLVNALDMAIQSHRPEPGVIVHADHGTQRTSWHFGEKVRSVRLLPSFGTAGRRVRQSNDEKFLSSMQIELLNRNKWKIIVEIVNAIFEYFETFHHPQCRNSAVGYRAPIEYETLTSTTFPPRMGDRDWSQFRGAREDVVYPCSRPLPQVLP</sequence>
<accession>A0A7K1UF58</accession>
<keyword evidence="3" id="KW-1185">Reference proteome</keyword>
<gene>
    <name evidence="2" type="ORF">GNZ21_01800</name>
</gene>
<evidence type="ECO:0000313" key="2">
    <source>
        <dbReference type="EMBL" id="MVT25107.1"/>
    </source>
</evidence>
<proteinExistence type="predicted"/>
<dbReference type="InterPro" id="IPR050900">
    <property type="entry name" value="Transposase_IS3/IS150/IS904"/>
</dbReference>
<organism evidence="2 3">
    <name type="scientific">Nesterenkonia alkaliphila</name>
    <dbReference type="NCBI Taxonomy" id="1463631"/>
    <lineage>
        <taxon>Bacteria</taxon>
        <taxon>Bacillati</taxon>
        <taxon>Actinomycetota</taxon>
        <taxon>Actinomycetes</taxon>
        <taxon>Micrococcales</taxon>
        <taxon>Micrococcaceae</taxon>
        <taxon>Nesterenkonia</taxon>
    </lineage>
</organism>
<dbReference type="Proteomes" id="UP000460157">
    <property type="component" value="Unassembled WGS sequence"/>
</dbReference>
<reference evidence="2 3" key="1">
    <citation type="submission" date="2019-12" db="EMBL/GenBank/DDBJ databases">
        <title>Nesterenkonia muleiensis sp. nov., a novel actinobacterium isolated from sap of Populus euphratica.</title>
        <authorList>
            <person name="Wang R."/>
        </authorList>
    </citation>
    <scope>NUCLEOTIDE SEQUENCE [LARGE SCALE GENOMIC DNA]</scope>
    <source>
        <strain evidence="2 3">F10</strain>
    </source>
</reference>
<dbReference type="PROSITE" id="PS50994">
    <property type="entry name" value="INTEGRASE"/>
    <property type="match status" value="1"/>
</dbReference>
<dbReference type="PANTHER" id="PTHR46889:SF4">
    <property type="entry name" value="TRANSPOSASE INSO FOR INSERTION SEQUENCE ELEMENT IS911B-RELATED"/>
    <property type="match status" value="1"/>
</dbReference>
<dbReference type="InterPro" id="IPR001584">
    <property type="entry name" value="Integrase_cat-core"/>
</dbReference>
<dbReference type="InterPro" id="IPR036397">
    <property type="entry name" value="RNaseH_sf"/>
</dbReference>
<protein>
    <submittedName>
        <fullName evidence="2">DDE-type integrase/transposase/recombinase</fullName>
    </submittedName>
</protein>
<dbReference type="InterPro" id="IPR012337">
    <property type="entry name" value="RNaseH-like_sf"/>
</dbReference>
<comment type="caution">
    <text evidence="2">The sequence shown here is derived from an EMBL/GenBank/DDBJ whole genome shotgun (WGS) entry which is preliminary data.</text>
</comment>